<dbReference type="PANTHER" id="PTHR10775">
    <property type="entry name" value="OS08G0208400 PROTEIN"/>
    <property type="match status" value="1"/>
</dbReference>
<feature type="domain" description="Transposase-associated" evidence="3">
    <location>
        <begin position="4"/>
        <end position="75"/>
    </location>
</feature>
<organism evidence="4 5">
    <name type="scientific">Tanacetum coccineum</name>
    <dbReference type="NCBI Taxonomy" id="301880"/>
    <lineage>
        <taxon>Eukaryota</taxon>
        <taxon>Viridiplantae</taxon>
        <taxon>Streptophyta</taxon>
        <taxon>Embryophyta</taxon>
        <taxon>Tracheophyta</taxon>
        <taxon>Spermatophyta</taxon>
        <taxon>Magnoliopsida</taxon>
        <taxon>eudicotyledons</taxon>
        <taxon>Gunneridae</taxon>
        <taxon>Pentapetalae</taxon>
        <taxon>asterids</taxon>
        <taxon>campanulids</taxon>
        <taxon>Asterales</taxon>
        <taxon>Asteraceae</taxon>
        <taxon>Asteroideae</taxon>
        <taxon>Anthemideae</taxon>
        <taxon>Anthemidinae</taxon>
        <taxon>Tanacetum</taxon>
    </lineage>
</organism>
<feature type="region of interest" description="Disordered" evidence="2">
    <location>
        <begin position="138"/>
        <end position="161"/>
    </location>
</feature>
<reference evidence="4" key="2">
    <citation type="submission" date="2022-01" db="EMBL/GenBank/DDBJ databases">
        <authorList>
            <person name="Yamashiro T."/>
            <person name="Shiraishi A."/>
            <person name="Satake H."/>
            <person name="Nakayama K."/>
        </authorList>
    </citation>
    <scope>NUCLEOTIDE SEQUENCE</scope>
</reference>
<dbReference type="Pfam" id="PF13963">
    <property type="entry name" value="Transpos_assoc"/>
    <property type="match status" value="1"/>
</dbReference>
<proteinExistence type="predicted"/>
<accession>A0ABQ4YDE0</accession>
<keyword evidence="1" id="KW-0175">Coiled coil</keyword>
<reference evidence="4" key="1">
    <citation type="journal article" date="2022" name="Int. J. Mol. Sci.">
        <title>Draft Genome of Tanacetum Coccineum: Genomic Comparison of Closely Related Tanacetum-Family Plants.</title>
        <authorList>
            <person name="Yamashiro T."/>
            <person name="Shiraishi A."/>
            <person name="Nakayama K."/>
            <person name="Satake H."/>
        </authorList>
    </citation>
    <scope>NUCLEOTIDE SEQUENCE</scope>
</reference>
<dbReference type="PANTHER" id="PTHR10775:SF182">
    <property type="entry name" value="TRANSPOSON, EN_SPM-LIKE, TRANSPOSASE-ASSOCIATED DOMAIN PROTEIN-RELATED"/>
    <property type="match status" value="1"/>
</dbReference>
<gene>
    <name evidence="4" type="ORF">Tco_0725351</name>
</gene>
<feature type="coiled-coil region" evidence="1">
    <location>
        <begin position="376"/>
        <end position="403"/>
    </location>
</feature>
<evidence type="ECO:0000313" key="4">
    <source>
        <dbReference type="EMBL" id="GJS75470.1"/>
    </source>
</evidence>
<keyword evidence="5" id="KW-1185">Reference proteome</keyword>
<name>A0ABQ4YDE0_9ASTR</name>
<sequence length="445" mass="49916">MMDKSWMKANITTKTFKDGVKSFIDFARVGAIRGEISCPCNKCGHAEWFLVDVVHHHILQHGFLSGYTHWTFHGELDTTPPISQPASVLDTSPVIDDIRGLVRDALGVNSLDLKSEESSQSRLEGDIDGDIEGYIEEDIEEESEEDIEEESDEDSEEDIGDKDIRYKKLLEECEKELYPGSKYSNLSFTLRLYHIKCMGGISNKIFSMILELIKDASPHLSSLPSSNNEAKKLTHDLGLGYKKIDACPNDCMLYLGKRKSQQSCHICNASRYKSDKLSEIGKKARGEKLHTHRTGAISFARVRHEFETDGSYVEDDQVKANKEISRKISELGCPEEEIDNEKRAAIDREVWIDLVGPGGEVLGYGAGVTKSDVTIIESQNRTIASLNKKVEELENTVGGFRDELKLFQTMFQGACGSSDMFFPTQAVSHEGYGKKKKKKHSSRKN</sequence>
<dbReference type="EMBL" id="BQNB010010306">
    <property type="protein sequence ID" value="GJS75470.1"/>
    <property type="molecule type" value="Genomic_DNA"/>
</dbReference>
<feature type="compositionally biased region" description="Acidic residues" evidence="2">
    <location>
        <begin position="138"/>
        <end position="160"/>
    </location>
</feature>
<dbReference type="Proteomes" id="UP001151760">
    <property type="component" value="Unassembled WGS sequence"/>
</dbReference>
<dbReference type="InterPro" id="IPR029480">
    <property type="entry name" value="Transpos_assoc"/>
</dbReference>
<comment type="caution">
    <text evidence="4">The sequence shown here is derived from an EMBL/GenBank/DDBJ whole genome shotgun (WGS) entry which is preliminary data.</text>
</comment>
<protein>
    <submittedName>
        <fullName evidence="4">Tetratricopeptide-like helical domain, DYW domain protein</fullName>
    </submittedName>
</protein>
<evidence type="ECO:0000256" key="2">
    <source>
        <dbReference type="SAM" id="MobiDB-lite"/>
    </source>
</evidence>
<evidence type="ECO:0000313" key="5">
    <source>
        <dbReference type="Proteomes" id="UP001151760"/>
    </source>
</evidence>
<evidence type="ECO:0000256" key="1">
    <source>
        <dbReference type="SAM" id="Coils"/>
    </source>
</evidence>
<evidence type="ECO:0000259" key="3">
    <source>
        <dbReference type="Pfam" id="PF13963"/>
    </source>
</evidence>